<comment type="caution">
    <text evidence="2">The sequence shown here is derived from an EMBL/GenBank/DDBJ whole genome shotgun (WGS) entry which is preliminary data.</text>
</comment>
<protein>
    <recommendedName>
        <fullName evidence="4">Spondin domain-containing protein</fullName>
    </recommendedName>
</protein>
<organism evidence="2 3">
    <name type="scientific">Alteromonas aestuariivivens</name>
    <dbReference type="NCBI Taxonomy" id="1938339"/>
    <lineage>
        <taxon>Bacteria</taxon>
        <taxon>Pseudomonadati</taxon>
        <taxon>Pseudomonadota</taxon>
        <taxon>Gammaproteobacteria</taxon>
        <taxon>Alteromonadales</taxon>
        <taxon>Alteromonadaceae</taxon>
        <taxon>Alteromonas/Salinimonas group</taxon>
        <taxon>Alteromonas</taxon>
    </lineage>
</organism>
<evidence type="ECO:0000313" key="3">
    <source>
        <dbReference type="Proteomes" id="UP000256561"/>
    </source>
</evidence>
<dbReference type="Gene3D" id="2.60.40.2130">
    <property type="entry name" value="F-spondin domain"/>
    <property type="match status" value="1"/>
</dbReference>
<dbReference type="InterPro" id="IPR038678">
    <property type="entry name" value="Spondin_N_sf"/>
</dbReference>
<dbReference type="AlphaFoldDB" id="A0A3D8ME07"/>
<evidence type="ECO:0008006" key="4">
    <source>
        <dbReference type="Google" id="ProtNLM"/>
    </source>
</evidence>
<accession>A0A3D8ME07</accession>
<feature type="signal peptide" evidence="1">
    <location>
        <begin position="1"/>
        <end position="21"/>
    </location>
</feature>
<dbReference type="PROSITE" id="PS51257">
    <property type="entry name" value="PROKAR_LIPOPROTEIN"/>
    <property type="match status" value="1"/>
</dbReference>
<evidence type="ECO:0000256" key="1">
    <source>
        <dbReference type="SAM" id="SignalP"/>
    </source>
</evidence>
<gene>
    <name evidence="2" type="ORF">DXV75_03795</name>
</gene>
<dbReference type="EMBL" id="QRHA01000002">
    <property type="protein sequence ID" value="RDV28097.1"/>
    <property type="molecule type" value="Genomic_DNA"/>
</dbReference>
<dbReference type="OrthoDB" id="5188840at2"/>
<dbReference type="InterPro" id="IPR009465">
    <property type="entry name" value="Spondin_N"/>
</dbReference>
<name>A0A3D8ME07_9ALTE</name>
<reference evidence="3" key="1">
    <citation type="submission" date="2018-08" db="EMBL/GenBank/DDBJ databases">
        <authorList>
            <person name="Zhang J."/>
            <person name="Du Z.-J."/>
        </authorList>
    </citation>
    <scope>NUCLEOTIDE SEQUENCE [LARGE SCALE GENOMIC DNA]</scope>
    <source>
        <strain evidence="3">KCTC 52655</strain>
    </source>
</reference>
<keyword evidence="3" id="KW-1185">Reference proteome</keyword>
<dbReference type="NCBIfam" id="NF038123">
    <property type="entry name" value="NF038123_dom"/>
    <property type="match status" value="1"/>
</dbReference>
<evidence type="ECO:0000313" key="2">
    <source>
        <dbReference type="EMBL" id="RDV28097.1"/>
    </source>
</evidence>
<feature type="chain" id="PRO_5017703591" description="Spondin domain-containing protein" evidence="1">
    <location>
        <begin position="22"/>
        <end position="233"/>
    </location>
</feature>
<dbReference type="Proteomes" id="UP000256561">
    <property type="component" value="Unassembled WGS sequence"/>
</dbReference>
<proteinExistence type="predicted"/>
<sequence length="233" mass="24175">MYIGKNTFCPLLVGLACVGLAACGHNDDNNDVPAPVEVSYRVTVTNLTSGQALSPIAFLAHSAGKLWEVGHSASESVALMAESGDNSEMLNADGVIMGVSGEMPLAPGESVELILSLEPQPSLMLSVAGMLVNTNDGFTGVTGLEATVLAIGESHEFYTRAYDAGTEANTELKGTIPGPADGGEGVSEGREAHDTVAMHPGVVTRQDGLAESVLQAEHKFDNPVAKISLQRLE</sequence>
<dbReference type="RefSeq" id="WP_115592055.1">
    <property type="nucleotide sequence ID" value="NZ_QRHA01000002.1"/>
</dbReference>
<keyword evidence="1" id="KW-0732">Signal</keyword>